<feature type="transmembrane region" description="Helical" evidence="1">
    <location>
        <begin position="86"/>
        <end position="119"/>
    </location>
</feature>
<dbReference type="EMBL" id="GL348713">
    <property type="protein sequence ID" value="EFH67466.1"/>
    <property type="molecule type" value="Genomic_DNA"/>
</dbReference>
<protein>
    <submittedName>
        <fullName evidence="2">Predicted protein</fullName>
    </submittedName>
</protein>
<keyword evidence="1" id="KW-1133">Transmembrane helix</keyword>
<sequence length="124" mass="14212">MDNVRTLVQTVLTRTSCSHGWCTATEFSWMLNSLLSENDVLLNIPYSIFFYNYIVPLVVIVIFATTFTIVYSMIEGTSPHRSIVTLIIIIPITIFDVLLLFILICFIILYVVLFIYGLIICIHI</sequence>
<keyword evidence="3" id="KW-1185">Reference proteome</keyword>
<keyword evidence="1" id="KW-0812">Transmembrane</keyword>
<name>D7KLZ7_ARALL</name>
<evidence type="ECO:0000313" key="2">
    <source>
        <dbReference type="EMBL" id="EFH67466.1"/>
    </source>
</evidence>
<dbReference type="Proteomes" id="UP000008694">
    <property type="component" value="Unassembled WGS sequence"/>
</dbReference>
<dbReference type="Gramene" id="fgenesh2_kg.1__3654__AT1G32505.1">
    <property type="protein sequence ID" value="fgenesh2_kg.1__3654__AT1G32505.1"/>
    <property type="gene ID" value="fgenesh2_kg.1__3654__AT1G32505.1"/>
</dbReference>
<evidence type="ECO:0000256" key="1">
    <source>
        <dbReference type="SAM" id="Phobius"/>
    </source>
</evidence>
<gene>
    <name evidence="2" type="ORF">ARALYDRAFT_473700</name>
</gene>
<dbReference type="HOGENOM" id="CLU_2007018_0_0_1"/>
<keyword evidence="1" id="KW-0472">Membrane</keyword>
<evidence type="ECO:0000313" key="3">
    <source>
        <dbReference type="Proteomes" id="UP000008694"/>
    </source>
</evidence>
<feature type="transmembrane region" description="Helical" evidence="1">
    <location>
        <begin position="50"/>
        <end position="74"/>
    </location>
</feature>
<accession>D7KLZ7</accession>
<dbReference type="AlphaFoldDB" id="D7KLZ7"/>
<reference evidence="3" key="1">
    <citation type="journal article" date="2011" name="Nat. Genet.">
        <title>The Arabidopsis lyrata genome sequence and the basis of rapid genome size change.</title>
        <authorList>
            <person name="Hu T.T."/>
            <person name="Pattyn P."/>
            <person name="Bakker E.G."/>
            <person name="Cao J."/>
            <person name="Cheng J.-F."/>
            <person name="Clark R.M."/>
            <person name="Fahlgren N."/>
            <person name="Fawcett J.A."/>
            <person name="Grimwood J."/>
            <person name="Gundlach H."/>
            <person name="Haberer G."/>
            <person name="Hollister J.D."/>
            <person name="Ossowski S."/>
            <person name="Ottilar R.P."/>
            <person name="Salamov A.A."/>
            <person name="Schneeberger K."/>
            <person name="Spannagl M."/>
            <person name="Wang X."/>
            <person name="Yang L."/>
            <person name="Nasrallah M.E."/>
            <person name="Bergelson J."/>
            <person name="Carrington J.C."/>
            <person name="Gaut B.S."/>
            <person name="Schmutz J."/>
            <person name="Mayer K.F.X."/>
            <person name="Van de Peer Y."/>
            <person name="Grigoriev I.V."/>
            <person name="Nordborg M."/>
            <person name="Weigel D."/>
            <person name="Guo Y.-L."/>
        </authorList>
    </citation>
    <scope>NUCLEOTIDE SEQUENCE [LARGE SCALE GENOMIC DNA]</scope>
    <source>
        <strain evidence="3">cv. MN47</strain>
    </source>
</reference>
<organism evidence="3">
    <name type="scientific">Arabidopsis lyrata subsp. lyrata</name>
    <name type="common">Lyre-leaved rock-cress</name>
    <dbReference type="NCBI Taxonomy" id="81972"/>
    <lineage>
        <taxon>Eukaryota</taxon>
        <taxon>Viridiplantae</taxon>
        <taxon>Streptophyta</taxon>
        <taxon>Embryophyta</taxon>
        <taxon>Tracheophyta</taxon>
        <taxon>Spermatophyta</taxon>
        <taxon>Magnoliopsida</taxon>
        <taxon>eudicotyledons</taxon>
        <taxon>Gunneridae</taxon>
        <taxon>Pentapetalae</taxon>
        <taxon>rosids</taxon>
        <taxon>malvids</taxon>
        <taxon>Brassicales</taxon>
        <taxon>Brassicaceae</taxon>
        <taxon>Camelineae</taxon>
        <taxon>Arabidopsis</taxon>
    </lineage>
</organism>
<proteinExistence type="predicted"/>